<sequence length="367" mass="39110">MEFSLSDEQNMLRDTAERWLASLPSRPQADRALWREIADMGWLGAGFSEAEGGIDGGPVEVAVIMEMAGRALLRAPLIEGMVLGARLLSGAGAKTSLANVLEGQSIELPALEEPNQRHAPFTPDLRLMDCGGGHRLSGTKSLVSWATLADHFLISASDGAGSLVLLRVPADREGISLRERRLLDGGDAADLLLTDVAIGHDDILCQGNTAEDVLSEALDHATAALCAEAVGLADLLHERTLEYLKTREQFGQPIGSFQALQHRMVDLNIALEEARSLAMMANHALSLPAGEARVSPLSAAKQGVCARCLQIGREAIQLHGGIGMTEELPIGSAFRRLKALSLGLGDEAWHLERIADARGEISTGKEA</sequence>
<dbReference type="Gene3D" id="1.10.540.10">
    <property type="entry name" value="Acyl-CoA dehydrogenase/oxidase, N-terminal domain"/>
    <property type="match status" value="1"/>
</dbReference>
<evidence type="ECO:0000259" key="7">
    <source>
        <dbReference type="Pfam" id="PF02771"/>
    </source>
</evidence>
<dbReference type="GO" id="GO:0050660">
    <property type="term" value="F:flavin adenine dinucleotide binding"/>
    <property type="evidence" value="ECO:0007669"/>
    <property type="project" value="InterPro"/>
</dbReference>
<dbReference type="Gene3D" id="2.40.110.10">
    <property type="entry name" value="Butyryl-CoA Dehydrogenase, subunit A, domain 2"/>
    <property type="match status" value="1"/>
</dbReference>
<keyword evidence="5" id="KW-0560">Oxidoreductase</keyword>
<dbReference type="InterPro" id="IPR009100">
    <property type="entry name" value="AcylCoA_DH/oxidase_NM_dom_sf"/>
</dbReference>
<keyword evidence="9" id="KW-1185">Reference proteome</keyword>
<dbReference type="GO" id="GO:0003995">
    <property type="term" value="F:acyl-CoA dehydrogenase activity"/>
    <property type="evidence" value="ECO:0007669"/>
    <property type="project" value="TreeGrafter"/>
</dbReference>
<evidence type="ECO:0000256" key="2">
    <source>
        <dbReference type="ARBA" id="ARBA00009347"/>
    </source>
</evidence>
<feature type="domain" description="Acyl-CoA dehydrogenase/oxidase N-terminal" evidence="7">
    <location>
        <begin position="6"/>
        <end position="74"/>
    </location>
</feature>
<dbReference type="InterPro" id="IPR046373">
    <property type="entry name" value="Acyl-CoA_Oxase/DH_mid-dom_sf"/>
</dbReference>
<protein>
    <submittedName>
        <fullName evidence="8">Acyl-CoA dehydrogenase</fullName>
    </submittedName>
</protein>
<dbReference type="SUPFAM" id="SSF47203">
    <property type="entry name" value="Acyl-CoA dehydrogenase C-terminal domain-like"/>
    <property type="match status" value="1"/>
</dbReference>
<evidence type="ECO:0000256" key="5">
    <source>
        <dbReference type="ARBA" id="ARBA00023002"/>
    </source>
</evidence>
<dbReference type="Pfam" id="PF02771">
    <property type="entry name" value="Acyl-CoA_dh_N"/>
    <property type="match status" value="1"/>
</dbReference>
<gene>
    <name evidence="8" type="ORF">SAMN04490248_10930</name>
</gene>
<dbReference type="InterPro" id="IPR009075">
    <property type="entry name" value="AcylCo_DH/oxidase_C"/>
</dbReference>
<dbReference type="InterPro" id="IPR036250">
    <property type="entry name" value="AcylCo_DH-like_C"/>
</dbReference>
<dbReference type="Pfam" id="PF00441">
    <property type="entry name" value="Acyl-CoA_dh_1"/>
    <property type="match status" value="1"/>
</dbReference>
<evidence type="ECO:0000256" key="3">
    <source>
        <dbReference type="ARBA" id="ARBA00022630"/>
    </source>
</evidence>
<comment type="cofactor">
    <cofactor evidence="1">
        <name>FAD</name>
        <dbReference type="ChEBI" id="CHEBI:57692"/>
    </cofactor>
</comment>
<feature type="domain" description="Acyl-CoA dehydrogenase/oxidase C-terminal" evidence="6">
    <location>
        <begin position="213"/>
        <end position="356"/>
    </location>
</feature>
<proteinExistence type="inferred from homology"/>
<accession>A0A1H8RLQ2</accession>
<organism evidence="8 9">
    <name type="scientific">Salinihabitans flavidus</name>
    <dbReference type="NCBI Taxonomy" id="569882"/>
    <lineage>
        <taxon>Bacteria</taxon>
        <taxon>Pseudomonadati</taxon>
        <taxon>Pseudomonadota</taxon>
        <taxon>Alphaproteobacteria</taxon>
        <taxon>Rhodobacterales</taxon>
        <taxon>Roseobacteraceae</taxon>
        <taxon>Salinihabitans</taxon>
    </lineage>
</organism>
<dbReference type="PANTHER" id="PTHR43884">
    <property type="entry name" value="ACYL-COA DEHYDROGENASE"/>
    <property type="match status" value="1"/>
</dbReference>
<dbReference type="PANTHER" id="PTHR43884:SF20">
    <property type="entry name" value="ACYL-COA DEHYDROGENASE FADE28"/>
    <property type="match status" value="1"/>
</dbReference>
<dbReference type="InterPro" id="IPR013786">
    <property type="entry name" value="AcylCoA_DH/ox_N"/>
</dbReference>
<keyword evidence="3" id="KW-0285">Flavoprotein</keyword>
<dbReference type="STRING" id="569882.SAMN04490248_10930"/>
<evidence type="ECO:0000313" key="8">
    <source>
        <dbReference type="EMBL" id="SEO67262.1"/>
    </source>
</evidence>
<dbReference type="RefSeq" id="WP_139196144.1">
    <property type="nucleotide sequence ID" value="NZ_FODS01000009.1"/>
</dbReference>
<name>A0A1H8RLQ2_9RHOB</name>
<evidence type="ECO:0000256" key="4">
    <source>
        <dbReference type="ARBA" id="ARBA00022827"/>
    </source>
</evidence>
<dbReference type="Gene3D" id="1.20.140.10">
    <property type="entry name" value="Butyryl-CoA Dehydrogenase, subunit A, domain 3"/>
    <property type="match status" value="1"/>
</dbReference>
<evidence type="ECO:0000259" key="6">
    <source>
        <dbReference type="Pfam" id="PF00441"/>
    </source>
</evidence>
<dbReference type="InterPro" id="IPR037069">
    <property type="entry name" value="AcylCoA_DH/ox_N_sf"/>
</dbReference>
<dbReference type="OrthoDB" id="7328575at2"/>
<dbReference type="EMBL" id="FODS01000009">
    <property type="protein sequence ID" value="SEO67262.1"/>
    <property type="molecule type" value="Genomic_DNA"/>
</dbReference>
<comment type="similarity">
    <text evidence="2">Belongs to the acyl-CoA dehydrogenase family.</text>
</comment>
<dbReference type="AlphaFoldDB" id="A0A1H8RLQ2"/>
<dbReference type="CDD" id="cd00567">
    <property type="entry name" value="ACAD"/>
    <property type="match status" value="1"/>
</dbReference>
<evidence type="ECO:0000256" key="1">
    <source>
        <dbReference type="ARBA" id="ARBA00001974"/>
    </source>
</evidence>
<reference evidence="8 9" key="1">
    <citation type="submission" date="2016-10" db="EMBL/GenBank/DDBJ databases">
        <authorList>
            <person name="de Groot N.N."/>
        </authorList>
    </citation>
    <scope>NUCLEOTIDE SEQUENCE [LARGE SCALE GENOMIC DNA]</scope>
    <source>
        <strain evidence="8 9">DSM 27842</strain>
    </source>
</reference>
<evidence type="ECO:0000313" key="9">
    <source>
        <dbReference type="Proteomes" id="UP000198893"/>
    </source>
</evidence>
<dbReference type="Proteomes" id="UP000198893">
    <property type="component" value="Unassembled WGS sequence"/>
</dbReference>
<keyword evidence="4" id="KW-0274">FAD</keyword>
<dbReference type="SUPFAM" id="SSF56645">
    <property type="entry name" value="Acyl-CoA dehydrogenase NM domain-like"/>
    <property type="match status" value="1"/>
</dbReference>